<proteinExistence type="predicted"/>
<name>A0A498RGB1_9FIRM</name>
<organism evidence="1 2">
    <name type="scientific">Lucifera butyrica</name>
    <dbReference type="NCBI Taxonomy" id="1351585"/>
    <lineage>
        <taxon>Bacteria</taxon>
        <taxon>Bacillati</taxon>
        <taxon>Bacillota</taxon>
        <taxon>Negativicutes</taxon>
        <taxon>Veillonellales</taxon>
        <taxon>Veillonellaceae</taxon>
        <taxon>Lucifera</taxon>
    </lineage>
</organism>
<accession>A0A498RGB1</accession>
<dbReference type="RefSeq" id="WP_122629945.1">
    <property type="nucleotide sequence ID" value="NZ_UPPP01000105.1"/>
</dbReference>
<reference evidence="1 2" key="1">
    <citation type="submission" date="2018-06" db="EMBL/GenBank/DDBJ databases">
        <authorList>
            <person name="Strepis N."/>
        </authorList>
    </citation>
    <scope>NUCLEOTIDE SEQUENCE [LARGE SCALE GENOMIC DNA]</scope>
    <source>
        <strain evidence="1">LUCI</strain>
    </source>
</reference>
<keyword evidence="2" id="KW-1185">Reference proteome</keyword>
<protein>
    <submittedName>
        <fullName evidence="1">Uncharacterized protein</fullName>
    </submittedName>
</protein>
<gene>
    <name evidence="1" type="ORF">LUCI_4419</name>
</gene>
<evidence type="ECO:0000313" key="2">
    <source>
        <dbReference type="Proteomes" id="UP000277811"/>
    </source>
</evidence>
<dbReference type="Proteomes" id="UP000277811">
    <property type="component" value="Unassembled WGS sequence"/>
</dbReference>
<dbReference type="EMBL" id="UPPP01000105">
    <property type="protein sequence ID" value="VBB09133.1"/>
    <property type="molecule type" value="Genomic_DNA"/>
</dbReference>
<evidence type="ECO:0000313" key="1">
    <source>
        <dbReference type="EMBL" id="VBB09133.1"/>
    </source>
</evidence>
<sequence>MNGLRKVLCSLLNKTVTVILEGAPAVTATVILVDRCSVTLLATSGSTVLIPFSRITAVEVYPAVFPPAPIIS</sequence>
<dbReference type="AlphaFoldDB" id="A0A498RGB1"/>